<dbReference type="Proteomes" id="UP000049685">
    <property type="component" value="Unassembled WGS sequence"/>
</dbReference>
<evidence type="ECO:0000313" key="8">
    <source>
        <dbReference type="EMBL" id="CEO33902.1"/>
    </source>
</evidence>
<dbReference type="NCBIfam" id="TIGR01470">
    <property type="entry name" value="cysG_Nterm"/>
    <property type="match status" value="1"/>
</dbReference>
<evidence type="ECO:0000256" key="6">
    <source>
        <dbReference type="ARBA" id="ARBA00047561"/>
    </source>
</evidence>
<evidence type="ECO:0000259" key="7">
    <source>
        <dbReference type="Pfam" id="PF14824"/>
    </source>
</evidence>
<dbReference type="GO" id="GO:0004325">
    <property type="term" value="F:ferrochelatase activity"/>
    <property type="evidence" value="ECO:0007669"/>
    <property type="project" value="InterPro"/>
</dbReference>
<dbReference type="SUPFAM" id="SSF51735">
    <property type="entry name" value="NAD(P)-binding Rossmann-fold domains"/>
    <property type="match status" value="1"/>
</dbReference>
<dbReference type="InterPro" id="IPR036291">
    <property type="entry name" value="NAD(P)-bd_dom_sf"/>
</dbReference>
<evidence type="ECO:0000313" key="9">
    <source>
        <dbReference type="Proteomes" id="UP000049685"/>
    </source>
</evidence>
<name>A0A9P1PB11_PARSO</name>
<dbReference type="EC" id="1.3.1.76" evidence="2"/>
<keyword evidence="3 8" id="KW-0560">Oxidoreductase</keyword>
<dbReference type="Pfam" id="PF14824">
    <property type="entry name" value="Sirohm_synth_M"/>
    <property type="match status" value="1"/>
</dbReference>
<dbReference type="AlphaFoldDB" id="A0A9P1PB11"/>
<feature type="domain" description="Siroheme synthase central" evidence="7">
    <location>
        <begin position="116"/>
        <end position="141"/>
    </location>
</feature>
<dbReference type="GO" id="GO:0043115">
    <property type="term" value="F:precorrin-2 dehydrogenase activity"/>
    <property type="evidence" value="ECO:0007669"/>
    <property type="project" value="UniProtKB-EC"/>
</dbReference>
<keyword evidence="5" id="KW-0627">Porphyrin biosynthesis</keyword>
<comment type="catalytic activity">
    <reaction evidence="6">
        <text>precorrin-2 + NAD(+) = sirohydrochlorin + NADH + 2 H(+)</text>
        <dbReference type="Rhea" id="RHEA:15613"/>
        <dbReference type="ChEBI" id="CHEBI:15378"/>
        <dbReference type="ChEBI" id="CHEBI:57540"/>
        <dbReference type="ChEBI" id="CHEBI:57945"/>
        <dbReference type="ChEBI" id="CHEBI:58351"/>
        <dbReference type="ChEBI" id="CHEBI:58827"/>
        <dbReference type="EC" id="1.3.1.76"/>
    </reaction>
</comment>
<organism evidence="8 9">
    <name type="scientific">Paraclostridium sordellii</name>
    <name type="common">Clostridium sordellii</name>
    <dbReference type="NCBI Taxonomy" id="1505"/>
    <lineage>
        <taxon>Bacteria</taxon>
        <taxon>Bacillati</taxon>
        <taxon>Bacillota</taxon>
        <taxon>Clostridia</taxon>
        <taxon>Peptostreptococcales</taxon>
        <taxon>Peptostreptococcaceae</taxon>
        <taxon>Paraclostridium</taxon>
    </lineage>
</organism>
<dbReference type="InterPro" id="IPR006367">
    <property type="entry name" value="Sirohaem_synthase_N"/>
</dbReference>
<dbReference type="Pfam" id="PF13241">
    <property type="entry name" value="NAD_binding_7"/>
    <property type="match status" value="1"/>
</dbReference>
<protein>
    <recommendedName>
        <fullName evidence="2">precorrin-2 dehydrogenase</fullName>
        <ecNumber evidence="2">1.3.1.76</ecNumber>
    </recommendedName>
</protein>
<dbReference type="Gene3D" id="3.40.50.720">
    <property type="entry name" value="NAD(P)-binding Rossmann-like Domain"/>
    <property type="match status" value="1"/>
</dbReference>
<comment type="caution">
    <text evidence="8">The sequence shown here is derived from an EMBL/GenBank/DDBJ whole genome shotgun (WGS) entry which is preliminary data.</text>
</comment>
<keyword evidence="4" id="KW-0520">NAD</keyword>
<dbReference type="InterPro" id="IPR028281">
    <property type="entry name" value="Sirohaem_synthase_central"/>
</dbReference>
<dbReference type="InterPro" id="IPR028161">
    <property type="entry name" value="Met8-like"/>
</dbReference>
<evidence type="ECO:0000256" key="2">
    <source>
        <dbReference type="ARBA" id="ARBA00012400"/>
    </source>
</evidence>
<evidence type="ECO:0000256" key="3">
    <source>
        <dbReference type="ARBA" id="ARBA00023002"/>
    </source>
</evidence>
<comment type="pathway">
    <text evidence="1">Porphyrin-containing compound metabolism; siroheme biosynthesis; sirohydrochlorin from precorrin-2: step 1/1.</text>
</comment>
<dbReference type="Gene3D" id="1.10.8.610">
    <property type="entry name" value="SirC, precorrin-2 dehydrogenase, C-terminal helical domain-like"/>
    <property type="match status" value="1"/>
</dbReference>
<accession>A0A9P1PB11</accession>
<evidence type="ECO:0000256" key="4">
    <source>
        <dbReference type="ARBA" id="ARBA00023027"/>
    </source>
</evidence>
<dbReference type="SUPFAM" id="SSF75615">
    <property type="entry name" value="Siroheme synthase middle domains-like"/>
    <property type="match status" value="1"/>
</dbReference>
<dbReference type="PANTHER" id="PTHR35330:SF1">
    <property type="entry name" value="SIROHEME BIOSYNTHESIS PROTEIN MET8"/>
    <property type="match status" value="1"/>
</dbReference>
<sequence length="192" mass="22115">MNYPIMIDLKGKEITVIGGGKIAYRKVNNFLKFGYEVTVVSREFIEDFKKIENKIKIIKDQYSEKYIKDSFIVVAATNNKKVNESISMFCRSNNKLVNVIDDQKLSNFIVPSCVKRGDLVISISTGGKSPSLASKIRKDLEIQYDDSYEEYLILLGELRVQILEKYNNPSIRKDLLNKIINLSYDELKKLEI</sequence>
<evidence type="ECO:0000256" key="5">
    <source>
        <dbReference type="ARBA" id="ARBA00023244"/>
    </source>
</evidence>
<dbReference type="PANTHER" id="PTHR35330">
    <property type="entry name" value="SIROHEME BIOSYNTHESIS PROTEIN MET8"/>
    <property type="match status" value="1"/>
</dbReference>
<reference evidence="9" key="1">
    <citation type="submission" date="2015-01" db="EMBL/GenBank/DDBJ databases">
        <authorList>
            <person name="Aslett A.Martin."/>
            <person name="De Silva Nishadi"/>
        </authorList>
    </citation>
    <scope>NUCLEOTIDE SEQUENCE [LARGE SCALE GENOMIC DNA]</scope>
    <source>
        <strain evidence="9">UMC4404</strain>
    </source>
</reference>
<evidence type="ECO:0000256" key="1">
    <source>
        <dbReference type="ARBA" id="ARBA00005010"/>
    </source>
</evidence>
<dbReference type="GO" id="GO:0019354">
    <property type="term" value="P:siroheme biosynthetic process"/>
    <property type="evidence" value="ECO:0007669"/>
    <property type="project" value="InterPro"/>
</dbReference>
<dbReference type="InterPro" id="IPR042518">
    <property type="entry name" value="SirC_C"/>
</dbReference>
<dbReference type="EMBL" id="CDNY01000005">
    <property type="protein sequence ID" value="CEO33902.1"/>
    <property type="molecule type" value="Genomic_DNA"/>
</dbReference>
<gene>
    <name evidence="8" type="primary">sirC</name>
    <name evidence="8" type="ORF">UMC4404_33471</name>
</gene>
<dbReference type="RefSeq" id="WP_057541813.1">
    <property type="nucleotide sequence ID" value="NZ_CDNV01000004.1"/>
</dbReference>
<proteinExistence type="predicted"/>